<evidence type="ECO:0000313" key="1">
    <source>
        <dbReference type="EMBL" id="TNV84155.1"/>
    </source>
</evidence>
<evidence type="ECO:0000313" key="2">
    <source>
        <dbReference type="Proteomes" id="UP000785679"/>
    </source>
</evidence>
<name>A0A8J8T736_HALGN</name>
<dbReference type="EMBL" id="RRYP01003092">
    <property type="protein sequence ID" value="TNV84155.1"/>
    <property type="molecule type" value="Genomic_DNA"/>
</dbReference>
<organism evidence="1 2">
    <name type="scientific">Halteria grandinella</name>
    <dbReference type="NCBI Taxonomy" id="5974"/>
    <lineage>
        <taxon>Eukaryota</taxon>
        <taxon>Sar</taxon>
        <taxon>Alveolata</taxon>
        <taxon>Ciliophora</taxon>
        <taxon>Intramacronucleata</taxon>
        <taxon>Spirotrichea</taxon>
        <taxon>Stichotrichia</taxon>
        <taxon>Sporadotrichida</taxon>
        <taxon>Halteriidae</taxon>
        <taxon>Halteria</taxon>
    </lineage>
</organism>
<gene>
    <name evidence="1" type="ORF">FGO68_gene2213</name>
</gene>
<reference evidence="1" key="1">
    <citation type="submission" date="2019-06" db="EMBL/GenBank/DDBJ databases">
        <authorList>
            <person name="Zheng W."/>
        </authorList>
    </citation>
    <scope>NUCLEOTIDE SEQUENCE</scope>
    <source>
        <strain evidence="1">QDHG01</strain>
    </source>
</reference>
<accession>A0A8J8T736</accession>
<dbReference type="AlphaFoldDB" id="A0A8J8T736"/>
<proteinExistence type="predicted"/>
<dbReference type="Proteomes" id="UP000785679">
    <property type="component" value="Unassembled WGS sequence"/>
</dbReference>
<keyword evidence="2" id="KW-1185">Reference proteome</keyword>
<sequence>MRFDLCLFVPLANTNDILKRQGINQLVFARSTMFYDWCEPWESRQSNCEGNWEKTNNQAEKEGEERSCI</sequence>
<protein>
    <submittedName>
        <fullName evidence="1">Uncharacterized protein</fullName>
    </submittedName>
</protein>
<comment type="caution">
    <text evidence="1">The sequence shown here is derived from an EMBL/GenBank/DDBJ whole genome shotgun (WGS) entry which is preliminary data.</text>
</comment>